<evidence type="ECO:0000313" key="6">
    <source>
        <dbReference type="EMBL" id="MEJ1250512.1"/>
    </source>
</evidence>
<dbReference type="PANTHER" id="PTHR43774:SF1">
    <property type="entry name" value="PEPTIDE METHIONINE SULFOXIDE REDUCTASE MSRA 2"/>
    <property type="match status" value="1"/>
</dbReference>
<dbReference type="PANTHER" id="PTHR43774">
    <property type="entry name" value="PEPTIDE METHIONINE SULFOXIDE REDUCTASE"/>
    <property type="match status" value="1"/>
</dbReference>
<gene>
    <name evidence="4 6" type="primary">msrA</name>
    <name evidence="6" type="ORF">WB794_12605</name>
</gene>
<evidence type="ECO:0000313" key="7">
    <source>
        <dbReference type="Proteomes" id="UP001364472"/>
    </source>
</evidence>
<dbReference type="GO" id="GO:0008113">
    <property type="term" value="F:peptide-methionine (S)-S-oxide reductase activity"/>
    <property type="evidence" value="ECO:0007669"/>
    <property type="project" value="UniProtKB-UniRule"/>
</dbReference>
<dbReference type="Pfam" id="PF01625">
    <property type="entry name" value="PMSR"/>
    <property type="match status" value="1"/>
</dbReference>
<comment type="catalytic activity">
    <reaction evidence="3 4">
        <text>[thioredoxin]-disulfide + L-methionine + H2O = L-methionine (S)-S-oxide + [thioredoxin]-dithiol</text>
        <dbReference type="Rhea" id="RHEA:19993"/>
        <dbReference type="Rhea" id="RHEA-COMP:10698"/>
        <dbReference type="Rhea" id="RHEA-COMP:10700"/>
        <dbReference type="ChEBI" id="CHEBI:15377"/>
        <dbReference type="ChEBI" id="CHEBI:29950"/>
        <dbReference type="ChEBI" id="CHEBI:50058"/>
        <dbReference type="ChEBI" id="CHEBI:57844"/>
        <dbReference type="ChEBI" id="CHEBI:58772"/>
        <dbReference type="EC" id="1.8.4.11"/>
    </reaction>
</comment>
<evidence type="ECO:0000256" key="2">
    <source>
        <dbReference type="ARBA" id="ARBA00047806"/>
    </source>
</evidence>
<accession>A0AAW9R415</accession>
<sequence>MTLACALPGHSPASFPDPEFDPAADADAAHAEIVLAGGCFWCTEAVYRQLDGVIEVVSGYSGGSAETANYEAVCTNTTGHAEAIRIAYDPHRISLGQILKVFFSVAHDPTQLNRQGGDIGTQYRSAVFFADQAQRELAERYIGQLDAAGLFDAPIVTALEPLAAFYPAEAHHQDYAALNPEQPFIRAAAQPKVAKLRHAFPDKVRPQ</sequence>
<evidence type="ECO:0000256" key="4">
    <source>
        <dbReference type="HAMAP-Rule" id="MF_01401"/>
    </source>
</evidence>
<keyword evidence="7" id="KW-1185">Reference proteome</keyword>
<comment type="catalytic activity">
    <reaction evidence="2 4">
        <text>L-methionyl-[protein] + [thioredoxin]-disulfide + H2O = L-methionyl-(S)-S-oxide-[protein] + [thioredoxin]-dithiol</text>
        <dbReference type="Rhea" id="RHEA:14217"/>
        <dbReference type="Rhea" id="RHEA-COMP:10698"/>
        <dbReference type="Rhea" id="RHEA-COMP:10700"/>
        <dbReference type="Rhea" id="RHEA-COMP:12313"/>
        <dbReference type="Rhea" id="RHEA-COMP:12315"/>
        <dbReference type="ChEBI" id="CHEBI:15377"/>
        <dbReference type="ChEBI" id="CHEBI:16044"/>
        <dbReference type="ChEBI" id="CHEBI:29950"/>
        <dbReference type="ChEBI" id="CHEBI:44120"/>
        <dbReference type="ChEBI" id="CHEBI:50058"/>
        <dbReference type="EC" id="1.8.4.11"/>
    </reaction>
</comment>
<dbReference type="EC" id="1.8.4.11" evidence="4"/>
<dbReference type="AlphaFoldDB" id="A0AAW9R415"/>
<dbReference type="InterPro" id="IPR036509">
    <property type="entry name" value="Met_Sox_Rdtase_MsrA_sf"/>
</dbReference>
<dbReference type="HAMAP" id="MF_01401">
    <property type="entry name" value="MsrA"/>
    <property type="match status" value="1"/>
</dbReference>
<comment type="similarity">
    <text evidence="4">Belongs to the MsrA Met sulfoxide reductase family.</text>
</comment>
<dbReference type="Proteomes" id="UP001364472">
    <property type="component" value="Unassembled WGS sequence"/>
</dbReference>
<dbReference type="EMBL" id="JBBDHC010000021">
    <property type="protein sequence ID" value="MEJ1250512.1"/>
    <property type="molecule type" value="Genomic_DNA"/>
</dbReference>
<name>A0AAW9R415_9GAMM</name>
<dbReference type="NCBIfam" id="TIGR00401">
    <property type="entry name" value="msrA"/>
    <property type="match status" value="1"/>
</dbReference>
<comment type="function">
    <text evidence="4">Has an important function as a repair enzyme for proteins that have been inactivated by oxidation. Catalyzes the reversible oxidation-reduction of methionine sulfoxide in proteins to methionine.</text>
</comment>
<dbReference type="InterPro" id="IPR002569">
    <property type="entry name" value="Met_Sox_Rdtase_MsrA_dom"/>
</dbReference>
<proteinExistence type="inferred from homology"/>
<dbReference type="Gene3D" id="3.30.1060.10">
    <property type="entry name" value="Peptide methionine sulphoxide reductase MsrA"/>
    <property type="match status" value="1"/>
</dbReference>
<dbReference type="RefSeq" id="WP_337336213.1">
    <property type="nucleotide sequence ID" value="NZ_JBBDHC010000021.1"/>
</dbReference>
<protein>
    <recommendedName>
        <fullName evidence="4">Peptide methionine sulfoxide reductase MsrA</fullName>
        <shortName evidence="4">Protein-methionine-S-oxide reductase</shortName>
        <ecNumber evidence="4">1.8.4.11</ecNumber>
    </recommendedName>
    <alternativeName>
        <fullName evidence="4">Peptide-methionine (S)-S-oxide reductase</fullName>
        <shortName evidence="4">Peptide Met(O) reductase</shortName>
    </alternativeName>
</protein>
<keyword evidence="1 4" id="KW-0560">Oxidoreductase</keyword>
<evidence type="ECO:0000259" key="5">
    <source>
        <dbReference type="Pfam" id="PF01625"/>
    </source>
</evidence>
<organism evidence="6 7">
    <name type="scientific">Denitratimonas tolerans</name>
    <dbReference type="NCBI Taxonomy" id="1338420"/>
    <lineage>
        <taxon>Bacteria</taxon>
        <taxon>Pseudomonadati</taxon>
        <taxon>Pseudomonadota</taxon>
        <taxon>Gammaproteobacteria</taxon>
        <taxon>Lysobacterales</taxon>
        <taxon>Lysobacteraceae</taxon>
        <taxon>Denitratimonas</taxon>
    </lineage>
</organism>
<feature type="active site" evidence="4">
    <location>
        <position position="39"/>
    </location>
</feature>
<reference evidence="6 7" key="1">
    <citation type="journal article" date="2016" name="Antonie Van Leeuwenhoek">
        <title>Denitratimonas tolerans gen. nov., sp. nov., a denitrifying bacterium isolated from a bioreactor for tannery wastewater treatment.</title>
        <authorList>
            <person name="Han S.I."/>
            <person name="Kim J.O."/>
            <person name="Lee Y.R."/>
            <person name="Ekpeghere K.I."/>
            <person name="Koh S.C."/>
            <person name="Whang K.S."/>
        </authorList>
    </citation>
    <scope>NUCLEOTIDE SEQUENCE [LARGE SCALE GENOMIC DNA]</scope>
    <source>
        <strain evidence="6 7">KACC 17565</strain>
    </source>
</reference>
<evidence type="ECO:0000256" key="1">
    <source>
        <dbReference type="ARBA" id="ARBA00023002"/>
    </source>
</evidence>
<evidence type="ECO:0000256" key="3">
    <source>
        <dbReference type="ARBA" id="ARBA00048782"/>
    </source>
</evidence>
<feature type="domain" description="Peptide methionine sulphoxide reductase MsrA" evidence="5">
    <location>
        <begin position="32"/>
        <end position="182"/>
    </location>
</feature>
<dbReference type="SUPFAM" id="SSF55068">
    <property type="entry name" value="Peptide methionine sulfoxide reductase"/>
    <property type="match status" value="1"/>
</dbReference>
<comment type="caution">
    <text evidence="6">The sequence shown here is derived from an EMBL/GenBank/DDBJ whole genome shotgun (WGS) entry which is preliminary data.</text>
</comment>